<dbReference type="InterPro" id="IPR044901">
    <property type="entry name" value="Trehalose_TreZ_E-set_sf"/>
</dbReference>
<dbReference type="InterPro" id="IPR012768">
    <property type="entry name" value="Trehalose_TreZ"/>
</dbReference>
<dbReference type="SUPFAM" id="SSF51445">
    <property type="entry name" value="(Trans)glycosidases"/>
    <property type="match status" value="1"/>
</dbReference>
<evidence type="ECO:0000256" key="3">
    <source>
        <dbReference type="ARBA" id="ARBA00008061"/>
    </source>
</evidence>
<gene>
    <name evidence="19" type="primary">treZ</name>
    <name evidence="19" type="ORF">H9815_20925</name>
</gene>
<dbReference type="InterPro" id="IPR014756">
    <property type="entry name" value="Ig_E-set"/>
</dbReference>
<feature type="active site" description="Nucleophile" evidence="15">
    <location>
        <position position="244"/>
    </location>
</feature>
<evidence type="ECO:0000256" key="10">
    <source>
        <dbReference type="ARBA" id="ARBA00032057"/>
    </source>
</evidence>
<evidence type="ECO:0000256" key="6">
    <source>
        <dbReference type="ARBA" id="ARBA00022490"/>
    </source>
</evidence>
<feature type="domain" description="Glycosyl hydrolase family 13 catalytic" evidence="18">
    <location>
        <begin position="79"/>
        <end position="443"/>
    </location>
</feature>
<dbReference type="InterPro" id="IPR017853">
    <property type="entry name" value="GH"/>
</dbReference>
<dbReference type="InterPro" id="IPR006047">
    <property type="entry name" value="GH13_cat_dom"/>
</dbReference>
<feature type="binding site" evidence="16">
    <location>
        <begin position="375"/>
        <end position="380"/>
    </location>
    <ligand>
        <name>substrate</name>
    </ligand>
</feature>
<protein>
    <recommendedName>
        <fullName evidence="5 13">Malto-oligosyltrehalose trehalohydrolase</fullName>
        <shortName evidence="14">MTHase</shortName>
        <ecNumber evidence="4 13">3.2.1.141</ecNumber>
    </recommendedName>
    <alternativeName>
        <fullName evidence="11 14">4-alpha-D-((1-&gt;4)-alpha-D-glucano)trehalose trehalohydrolase</fullName>
    </alternativeName>
    <alternativeName>
        <fullName evidence="10 14">Maltooligosyl trehalose trehalohydrolase</fullName>
    </alternativeName>
</protein>
<dbReference type="GO" id="GO:0005737">
    <property type="term" value="C:cytoplasm"/>
    <property type="evidence" value="ECO:0007669"/>
    <property type="project" value="UniProtKB-SubCell"/>
</dbReference>
<dbReference type="AlphaFoldDB" id="A0A9D2EIC0"/>
<dbReference type="GO" id="GO:0005992">
    <property type="term" value="P:trehalose biosynthetic process"/>
    <property type="evidence" value="ECO:0007669"/>
    <property type="project" value="UniProtKB-UniRule"/>
</dbReference>
<keyword evidence="9 14" id="KW-0326">Glycosidase</keyword>
<dbReference type="Pfam" id="PF00128">
    <property type="entry name" value="Alpha-amylase"/>
    <property type="match status" value="1"/>
</dbReference>
<dbReference type="CDD" id="cd02853">
    <property type="entry name" value="E_set_MTHase_like_N"/>
    <property type="match status" value="1"/>
</dbReference>
<feature type="site" description="Transition state stabilizer" evidence="17">
    <location>
        <position position="376"/>
    </location>
</feature>
<comment type="caution">
    <text evidence="19">The sequence shown here is derived from an EMBL/GenBank/DDBJ whole genome shotgun (WGS) entry which is preliminary data.</text>
</comment>
<dbReference type="PANTHER" id="PTHR43651:SF11">
    <property type="entry name" value="MALTO-OLIGOSYLTREHALOSE TREHALOHYDROLASE"/>
    <property type="match status" value="1"/>
</dbReference>
<proteinExistence type="inferred from homology"/>
<organism evidence="19 20">
    <name type="scientific">Candidatus Ruania gallistercoris</name>
    <dbReference type="NCBI Taxonomy" id="2838746"/>
    <lineage>
        <taxon>Bacteria</taxon>
        <taxon>Bacillati</taxon>
        <taxon>Actinomycetota</taxon>
        <taxon>Actinomycetes</taxon>
        <taxon>Micrococcales</taxon>
        <taxon>Ruaniaceae</taxon>
        <taxon>Ruania</taxon>
    </lineage>
</organism>
<evidence type="ECO:0000256" key="16">
    <source>
        <dbReference type="PIRSR" id="PIRSR006337-2"/>
    </source>
</evidence>
<comment type="subcellular location">
    <subcellularLocation>
        <location evidence="1 15">Cytoplasm</location>
    </subcellularLocation>
</comment>
<evidence type="ECO:0000256" key="7">
    <source>
        <dbReference type="ARBA" id="ARBA00022801"/>
    </source>
</evidence>
<feature type="binding site" evidence="16">
    <location>
        <begin position="242"/>
        <end position="247"/>
    </location>
    <ligand>
        <name>substrate</name>
    </ligand>
</feature>
<evidence type="ECO:0000256" key="9">
    <source>
        <dbReference type="ARBA" id="ARBA00023295"/>
    </source>
</evidence>
<evidence type="ECO:0000256" key="8">
    <source>
        <dbReference type="ARBA" id="ARBA00023277"/>
    </source>
</evidence>
<sequence>MSQPLRVWAPYATRVEVVLGNGREPMHPGSDGWHTFRTLEHGADYAFVLDGQGPFPDPRSPWQPGGVHGPSRHFDAARFAFTDSAWAGRDARGAVIYELHLGTFTPEGTLAAAARRLPDLVALGVDLVQLMPVAAFEGERGWGYDGVDLYAVHRAYGGPAALQAFVDTAHGHGLAVSLDVVYNHLGPSGNYLARFGPYFTDTHHTPWGQAVNLDGPGSGPVREFIIDNAIRWLRDFHVDALRLDAVHALIDDSPRHLLAELADAVAALSAELGRPLSLIAESDLNDAVMVTPTTAGGLGMTAQWADDVHHAIHAFLTGERHGYYVDFGSAETLTKAFTEVFVHDGTYSTFRGQDWGAPIPPETDGHRFVVSTSTHDQVGNRGLGDRPAARLDDAQLAVSAALLLCGPYTPMLFMGEEWAASTPWQYFTDHTDPELAAAVRAGREREFAEHGWQQIYGDGHIAVPDPQDPATMAASTLRWDEAETGRHAAVRDFYRRLIALRRQEPDLRTGERSATGVTYDPAGTWWVLRRGSVHVLLAHSPGGEPVQVPLPGAPAMTTLLSWQQPLAVTEEGITLPPVGVVILRQGSSGSTAARVAEA</sequence>
<dbReference type="CDD" id="cd11325">
    <property type="entry name" value="AmyAc_GTHase"/>
    <property type="match status" value="1"/>
</dbReference>
<reference evidence="19" key="1">
    <citation type="journal article" date="2021" name="PeerJ">
        <title>Extensive microbial diversity within the chicken gut microbiome revealed by metagenomics and culture.</title>
        <authorList>
            <person name="Gilroy R."/>
            <person name="Ravi A."/>
            <person name="Getino M."/>
            <person name="Pursley I."/>
            <person name="Horton D.L."/>
            <person name="Alikhan N.F."/>
            <person name="Baker D."/>
            <person name="Gharbi K."/>
            <person name="Hall N."/>
            <person name="Watson M."/>
            <person name="Adriaenssens E.M."/>
            <person name="Foster-Nyarko E."/>
            <person name="Jarju S."/>
            <person name="Secka A."/>
            <person name="Antonio M."/>
            <person name="Oren A."/>
            <person name="Chaudhuri R.R."/>
            <person name="La Ragione R."/>
            <person name="Hildebrand F."/>
            <person name="Pallen M.J."/>
        </authorList>
    </citation>
    <scope>NUCLEOTIDE SEQUENCE</scope>
    <source>
        <strain evidence="19">ChiGjej4B4-7305</strain>
    </source>
</reference>
<accession>A0A9D2EIC0</accession>
<keyword evidence="8" id="KW-0119">Carbohydrate metabolism</keyword>
<feature type="active site" description="Proton donor" evidence="15">
    <location>
        <position position="281"/>
    </location>
</feature>
<reference evidence="19" key="2">
    <citation type="submission" date="2021-04" db="EMBL/GenBank/DDBJ databases">
        <authorList>
            <person name="Gilroy R."/>
        </authorList>
    </citation>
    <scope>NUCLEOTIDE SEQUENCE</scope>
    <source>
        <strain evidence="19">ChiGjej4B4-7305</strain>
    </source>
</reference>
<feature type="binding site" evidence="16">
    <location>
        <begin position="306"/>
        <end position="310"/>
    </location>
    <ligand>
        <name>substrate</name>
    </ligand>
</feature>
<dbReference type="InterPro" id="IPR013783">
    <property type="entry name" value="Ig-like_fold"/>
</dbReference>
<evidence type="ECO:0000313" key="20">
    <source>
        <dbReference type="Proteomes" id="UP000824037"/>
    </source>
</evidence>
<dbReference type="NCBIfam" id="TIGR02402">
    <property type="entry name" value="trehalose_TreZ"/>
    <property type="match status" value="1"/>
</dbReference>
<dbReference type="Gene3D" id="1.10.10.760">
    <property type="entry name" value="E-set domains of sugar-utilizing enzymes"/>
    <property type="match status" value="1"/>
</dbReference>
<comment type="catalytic activity">
    <reaction evidence="12 14">
        <text>hydrolysis of (1-&gt;4)-alpha-D-glucosidic linkage in 4-alpha-D-[(1-&gt;4)-alpha-D-glucanosyl]n trehalose to yield trehalose and (1-&gt;4)-alpha-D-glucan.</text>
        <dbReference type="EC" id="3.2.1.141"/>
    </reaction>
</comment>
<evidence type="ECO:0000256" key="15">
    <source>
        <dbReference type="PIRSR" id="PIRSR006337-1"/>
    </source>
</evidence>
<dbReference type="Gene3D" id="3.20.20.80">
    <property type="entry name" value="Glycosidases"/>
    <property type="match status" value="1"/>
</dbReference>
<evidence type="ECO:0000256" key="11">
    <source>
        <dbReference type="ARBA" id="ARBA00033284"/>
    </source>
</evidence>
<evidence type="ECO:0000313" key="19">
    <source>
        <dbReference type="EMBL" id="HIZ38249.1"/>
    </source>
</evidence>
<dbReference type="EMBL" id="DXBY01000352">
    <property type="protein sequence ID" value="HIZ38249.1"/>
    <property type="molecule type" value="Genomic_DNA"/>
</dbReference>
<evidence type="ECO:0000256" key="14">
    <source>
        <dbReference type="PIRNR" id="PIRNR006337"/>
    </source>
</evidence>
<evidence type="ECO:0000256" key="4">
    <source>
        <dbReference type="ARBA" id="ARBA00012268"/>
    </source>
</evidence>
<comment type="pathway">
    <text evidence="2 14">Glycan biosynthesis; trehalose biosynthesis.</text>
</comment>
<dbReference type="GO" id="GO:0033942">
    <property type="term" value="F:4-alpha-D-(1-&gt;4)-alpha-D-glucanotrehalose trehalohydrolase activity"/>
    <property type="evidence" value="ECO:0007669"/>
    <property type="project" value="UniProtKB-EC"/>
</dbReference>
<keyword evidence="7 14" id="KW-0378">Hydrolase</keyword>
<comment type="similarity">
    <text evidence="3 14">Belongs to the glycosyl hydrolase 13 family.</text>
</comment>
<dbReference type="PANTHER" id="PTHR43651">
    <property type="entry name" value="1,4-ALPHA-GLUCAN-BRANCHING ENZYME"/>
    <property type="match status" value="1"/>
</dbReference>
<evidence type="ECO:0000256" key="5">
    <source>
        <dbReference type="ARBA" id="ARBA00015938"/>
    </source>
</evidence>
<name>A0A9D2EIC0_9MICO</name>
<dbReference type="Proteomes" id="UP000824037">
    <property type="component" value="Unassembled WGS sequence"/>
</dbReference>
<dbReference type="Gene3D" id="2.60.40.10">
    <property type="entry name" value="Immunoglobulins"/>
    <property type="match status" value="1"/>
</dbReference>
<evidence type="ECO:0000256" key="12">
    <source>
        <dbReference type="ARBA" id="ARBA00034013"/>
    </source>
</evidence>
<evidence type="ECO:0000256" key="17">
    <source>
        <dbReference type="PIRSR" id="PIRSR006337-3"/>
    </source>
</evidence>
<keyword evidence="6" id="KW-0963">Cytoplasm</keyword>
<dbReference type="PIRSF" id="PIRSF006337">
    <property type="entry name" value="Trehalose_TreZ"/>
    <property type="match status" value="1"/>
</dbReference>
<dbReference type="SMART" id="SM00642">
    <property type="entry name" value="Aamy"/>
    <property type="match status" value="1"/>
</dbReference>
<evidence type="ECO:0000256" key="1">
    <source>
        <dbReference type="ARBA" id="ARBA00004496"/>
    </source>
</evidence>
<evidence type="ECO:0000259" key="18">
    <source>
        <dbReference type="SMART" id="SM00642"/>
    </source>
</evidence>
<dbReference type="EC" id="3.2.1.141" evidence="4 13"/>
<evidence type="ECO:0000256" key="2">
    <source>
        <dbReference type="ARBA" id="ARBA00005199"/>
    </source>
</evidence>
<dbReference type="SUPFAM" id="SSF81296">
    <property type="entry name" value="E set domains"/>
    <property type="match status" value="1"/>
</dbReference>
<evidence type="ECO:0000256" key="13">
    <source>
        <dbReference type="NCBIfam" id="TIGR02402"/>
    </source>
</evidence>